<dbReference type="RefSeq" id="WP_109811184.1">
    <property type="nucleotide sequence ID" value="NZ_QGKU01000030.1"/>
</dbReference>
<sequence>MDLVSAKAMRRSLGRGYARQALQAAQDGSADMARLMTDLHGLAPNARSHSRFARRLARRRGVLRAAPSGRGLRVLARCVLDVTVCKDGTACFREARVCWTRIDALARRGRISFTLTGVQVSRHAMQRRAERSDCFLRTLLADMDIQMCAALDHLRRCAPIKDRGDAFLPASDGVWAGGTESMSVPCGWGAAFAGSSPPLNVFAIRTFLGEAEMRPTVWLAWSGTRAAPDRDAPLQPTRSAA</sequence>
<gene>
    <name evidence="1" type="ORF">DKT77_08005</name>
</gene>
<organism evidence="1 2">
    <name type="scientific">Meridianimarinicoccus roseus</name>
    <dbReference type="NCBI Taxonomy" id="2072018"/>
    <lineage>
        <taxon>Bacteria</taxon>
        <taxon>Pseudomonadati</taxon>
        <taxon>Pseudomonadota</taxon>
        <taxon>Alphaproteobacteria</taxon>
        <taxon>Rhodobacterales</taxon>
        <taxon>Paracoccaceae</taxon>
        <taxon>Meridianimarinicoccus</taxon>
    </lineage>
</organism>
<dbReference type="EMBL" id="QGKU01000030">
    <property type="protein sequence ID" value="PWR03150.1"/>
    <property type="molecule type" value="Genomic_DNA"/>
</dbReference>
<proteinExistence type="predicted"/>
<comment type="caution">
    <text evidence="1">The sequence shown here is derived from an EMBL/GenBank/DDBJ whole genome shotgun (WGS) entry which is preliminary data.</text>
</comment>
<accession>A0A2V2LC95</accession>
<dbReference type="OrthoDB" id="7690055at2"/>
<keyword evidence="2" id="KW-1185">Reference proteome</keyword>
<evidence type="ECO:0000313" key="1">
    <source>
        <dbReference type="EMBL" id="PWR03150.1"/>
    </source>
</evidence>
<evidence type="ECO:0000313" key="2">
    <source>
        <dbReference type="Proteomes" id="UP000245680"/>
    </source>
</evidence>
<reference evidence="1 2" key="1">
    <citation type="submission" date="2018-05" db="EMBL/GenBank/DDBJ databases">
        <title>Rhodobacteraceae gen. nov., sp. nov. isolated from sea water.</title>
        <authorList>
            <person name="Ren Y."/>
        </authorList>
    </citation>
    <scope>NUCLEOTIDE SEQUENCE [LARGE SCALE GENOMIC DNA]</scope>
    <source>
        <strain evidence="1 2">TG-679</strain>
    </source>
</reference>
<dbReference type="AlphaFoldDB" id="A0A2V2LC95"/>
<protein>
    <submittedName>
        <fullName evidence="1">Uncharacterized protein</fullName>
    </submittedName>
</protein>
<name>A0A2V2LC95_9RHOB</name>
<dbReference type="Proteomes" id="UP000245680">
    <property type="component" value="Unassembled WGS sequence"/>
</dbReference>